<reference evidence="1" key="1">
    <citation type="journal article" date="2008" name="Nature">
        <title>The amphioxus genome and the evolution of the chordate karyotype.</title>
        <authorList>
            <consortium name="US DOE Joint Genome Institute (JGI-PGF)"/>
            <person name="Putnam N.H."/>
            <person name="Butts T."/>
            <person name="Ferrier D.E.K."/>
            <person name="Furlong R.F."/>
            <person name="Hellsten U."/>
            <person name="Kawashima T."/>
            <person name="Robinson-Rechavi M."/>
            <person name="Shoguchi E."/>
            <person name="Terry A."/>
            <person name="Yu J.-K."/>
            <person name="Benito-Gutierrez E.L."/>
            <person name="Dubchak I."/>
            <person name="Garcia-Fernandez J."/>
            <person name="Gibson-Brown J.J."/>
            <person name="Grigoriev I.V."/>
            <person name="Horton A.C."/>
            <person name="de Jong P.J."/>
            <person name="Jurka J."/>
            <person name="Kapitonov V.V."/>
            <person name="Kohara Y."/>
            <person name="Kuroki Y."/>
            <person name="Lindquist E."/>
            <person name="Lucas S."/>
            <person name="Osoegawa K."/>
            <person name="Pennacchio L.A."/>
            <person name="Salamov A.A."/>
            <person name="Satou Y."/>
            <person name="Sauka-Spengler T."/>
            <person name="Schmutz J."/>
            <person name="Shin-I T."/>
            <person name="Toyoda A."/>
            <person name="Bronner-Fraser M."/>
            <person name="Fujiyama A."/>
            <person name="Holland L.Z."/>
            <person name="Holland P.W.H."/>
            <person name="Satoh N."/>
            <person name="Rokhsar D.S."/>
        </authorList>
    </citation>
    <scope>NUCLEOTIDE SEQUENCE [LARGE SCALE GENOMIC DNA]</scope>
    <source>
        <strain evidence="1">S238N-H82</strain>
        <tissue evidence="1">Testes</tissue>
    </source>
</reference>
<dbReference type="EMBL" id="GG666573">
    <property type="protein sequence ID" value="EEN53409.1"/>
    <property type="molecule type" value="Genomic_DNA"/>
</dbReference>
<organism>
    <name type="scientific">Branchiostoma floridae</name>
    <name type="common">Florida lancelet</name>
    <name type="synonym">Amphioxus</name>
    <dbReference type="NCBI Taxonomy" id="7739"/>
    <lineage>
        <taxon>Eukaryota</taxon>
        <taxon>Metazoa</taxon>
        <taxon>Chordata</taxon>
        <taxon>Cephalochordata</taxon>
        <taxon>Leptocardii</taxon>
        <taxon>Amphioxiformes</taxon>
        <taxon>Branchiostomatidae</taxon>
        <taxon>Branchiostoma</taxon>
    </lineage>
</organism>
<gene>
    <name evidence="1" type="ORF">BRAFLDRAFT_69318</name>
</gene>
<sequence length="622" mass="71354">MASSSWEDQFTCKWTSKGQLDITGFPKDMPKCLQFYLISVSRSNNWPRALELITEGEGHCFISGTGVLFPLDYESSSSEEDHPRRGPLPENEVEFFSGNFTKVRVKKTVFLRTVVKCLEERHEICGKLDGESEFLKYVTEETNPHHFGETPVGSPGQLKQVIEGDRKLKDIYRKLPDVSSVSMDMTELIHDACNSFDRIMEEQRQYVIHTEAFASGNINIINDTKEHLKATDIKELVSDWTDSIDKMKECNSKIETVSDRFNRVLKCLRMAQRVKTSSEEQGRMSGSALAPNTFRTYMTDPLLAFEEPAEQAARARNLVFDLTSDSSRQRQTETSALLYDVAQLDDTYGLLKSLAKKSKTLLTELSEYSLQLVDKSTRMARQMKVLSDEEDLIEIFDLSVERFSTLSVTIGQLQKTKGANRNYKDVLASQLKDEAPTFRSMTRTEKACDIFDNIVEAQRQYVLRANTFANENIDFISVMMKIISNAQKDLEATDIKEFVSNWPYSIDKMKECTSKGTYKKGKEAFALTYGQLNDVKPLMEESKILLTDLSEYSRQLVDRSRRMVTQRKVLRSRRWQTQFTRLEIELKKLKTACIDYIQKFHGTRGMTRITEPWFGSSFGSLS</sequence>
<dbReference type="AlphaFoldDB" id="C3Z1P2"/>
<proteinExistence type="predicted"/>
<accession>C3Z1P2</accession>
<name>C3Z1P2_BRAFL</name>
<protein>
    <submittedName>
        <fullName evidence="1">Uncharacterized protein</fullName>
    </submittedName>
</protein>
<evidence type="ECO:0000313" key="1">
    <source>
        <dbReference type="EMBL" id="EEN53409.1"/>
    </source>
</evidence>
<dbReference type="InParanoid" id="C3Z1P2"/>